<keyword evidence="3" id="KW-1185">Reference proteome</keyword>
<accession>A0AAV4WPC1</accession>
<evidence type="ECO:0000256" key="1">
    <source>
        <dbReference type="SAM" id="MobiDB-lite"/>
    </source>
</evidence>
<sequence length="111" mass="12771">MHQELGSKYFTFKLHNETLHFILLRSSKQTSNAPSSRRNSQERWAKYEFRFSLSVLKSYTDLYGASSYSVGWFERKVATDAVISETPETETDKPECKSMMSVSGMSPFPLI</sequence>
<evidence type="ECO:0000313" key="2">
    <source>
        <dbReference type="EMBL" id="GIY83584.1"/>
    </source>
</evidence>
<proteinExistence type="predicted"/>
<dbReference type="Proteomes" id="UP001054945">
    <property type="component" value="Unassembled WGS sequence"/>
</dbReference>
<organism evidence="2 3">
    <name type="scientific">Caerostris extrusa</name>
    <name type="common">Bark spider</name>
    <name type="synonym">Caerostris bankana</name>
    <dbReference type="NCBI Taxonomy" id="172846"/>
    <lineage>
        <taxon>Eukaryota</taxon>
        <taxon>Metazoa</taxon>
        <taxon>Ecdysozoa</taxon>
        <taxon>Arthropoda</taxon>
        <taxon>Chelicerata</taxon>
        <taxon>Arachnida</taxon>
        <taxon>Araneae</taxon>
        <taxon>Araneomorphae</taxon>
        <taxon>Entelegynae</taxon>
        <taxon>Araneoidea</taxon>
        <taxon>Araneidae</taxon>
        <taxon>Caerostris</taxon>
    </lineage>
</organism>
<dbReference type="AlphaFoldDB" id="A0AAV4WPC1"/>
<reference evidence="2 3" key="1">
    <citation type="submission" date="2021-06" db="EMBL/GenBank/DDBJ databases">
        <title>Caerostris extrusa draft genome.</title>
        <authorList>
            <person name="Kono N."/>
            <person name="Arakawa K."/>
        </authorList>
    </citation>
    <scope>NUCLEOTIDE SEQUENCE [LARGE SCALE GENOMIC DNA]</scope>
</reference>
<gene>
    <name evidence="2" type="ORF">CEXT_570901</name>
</gene>
<dbReference type="EMBL" id="BPLR01016401">
    <property type="protein sequence ID" value="GIY83584.1"/>
    <property type="molecule type" value="Genomic_DNA"/>
</dbReference>
<name>A0AAV4WPC1_CAEEX</name>
<feature type="region of interest" description="Disordered" evidence="1">
    <location>
        <begin position="84"/>
        <end position="111"/>
    </location>
</feature>
<evidence type="ECO:0000313" key="3">
    <source>
        <dbReference type="Proteomes" id="UP001054945"/>
    </source>
</evidence>
<protein>
    <submittedName>
        <fullName evidence="2">Uncharacterized protein</fullName>
    </submittedName>
</protein>
<comment type="caution">
    <text evidence="2">The sequence shown here is derived from an EMBL/GenBank/DDBJ whole genome shotgun (WGS) entry which is preliminary data.</text>
</comment>